<feature type="region of interest" description="Disordered" evidence="2">
    <location>
        <begin position="1"/>
        <end position="21"/>
    </location>
</feature>
<dbReference type="InterPro" id="IPR000835">
    <property type="entry name" value="HTH_MarR-typ"/>
</dbReference>
<evidence type="ECO:0000313" key="5">
    <source>
        <dbReference type="Proteomes" id="UP000517712"/>
    </source>
</evidence>
<evidence type="ECO:0000256" key="1">
    <source>
        <dbReference type="ARBA" id="ARBA00006479"/>
    </source>
</evidence>
<dbReference type="Pfam" id="PF12802">
    <property type="entry name" value="MarR_2"/>
    <property type="match status" value="1"/>
</dbReference>
<dbReference type="InterPro" id="IPR036388">
    <property type="entry name" value="WH-like_DNA-bd_sf"/>
</dbReference>
<dbReference type="Pfam" id="PF00480">
    <property type="entry name" value="ROK"/>
    <property type="match status" value="1"/>
</dbReference>
<dbReference type="InterPro" id="IPR036390">
    <property type="entry name" value="WH_DNA-bd_sf"/>
</dbReference>
<evidence type="ECO:0000313" key="4">
    <source>
        <dbReference type="EMBL" id="MBB5741862.1"/>
    </source>
</evidence>
<keyword evidence="4" id="KW-0418">Kinase</keyword>
<protein>
    <submittedName>
        <fullName evidence="4">Putative NBD/HSP70 family sugar kinase</fullName>
    </submittedName>
</protein>
<dbReference type="EMBL" id="JACHMU010000001">
    <property type="protein sequence ID" value="MBB5741862.1"/>
    <property type="molecule type" value="Genomic_DNA"/>
</dbReference>
<dbReference type="Gene3D" id="1.10.10.10">
    <property type="entry name" value="Winged helix-like DNA-binding domain superfamily/Winged helix DNA-binding domain"/>
    <property type="match status" value="1"/>
</dbReference>
<keyword evidence="5" id="KW-1185">Reference proteome</keyword>
<dbReference type="RefSeq" id="WP_144797407.1">
    <property type="nucleotide sequence ID" value="NZ_BAAAPG010000002.1"/>
</dbReference>
<comment type="caution">
    <text evidence="4">The sequence shown here is derived from an EMBL/GenBank/DDBJ whole genome shotgun (WGS) entry which is preliminary data.</text>
</comment>
<dbReference type="AlphaFoldDB" id="A0A7W9CA70"/>
<sequence>MVDSHRTEDHDLSEPLIAAQRPLARTTNEDVRQKNLSTVLQLVHGRGALSRTEIGARTGLTRSTVTALVQELLDLNLVCEASVERTGRAGRPSLGVAAEDRVVALSVSAEPHSVSVALVGLGGAVHSRVRHDLAKPPSPRRFAQVTSSLIDGMRADIDRHYRLVGAGVAVPGLVDRSGTVLLSPSLGWRRENLARRLTDAIGVAVSVGNDTSVGALVETRFGVARDVDNVLYLSGSMNGIGGGLVLDGALVRGTSGFAGEFGHTVVNTSGALCSCGRRGCLQVEVHPAKVLALLGRRRLDEDELDIELGLVRDPVTIAEVARQVDVLSVALTNFVNAFAPQMVVLSGYLGVLLATSRERLAEAVRLHPVGAEGRTVRLERAHMRSHLMQIAPAELAFEPLLDDPVAQAPRN</sequence>
<evidence type="ECO:0000256" key="2">
    <source>
        <dbReference type="SAM" id="MobiDB-lite"/>
    </source>
</evidence>
<name>A0A7W9CA70_9MICO</name>
<dbReference type="SUPFAM" id="SSF46785">
    <property type="entry name" value="Winged helix' DNA-binding domain"/>
    <property type="match status" value="1"/>
</dbReference>
<dbReference type="Proteomes" id="UP000517712">
    <property type="component" value="Unassembled WGS sequence"/>
</dbReference>
<accession>A0A7W9CA70</accession>
<dbReference type="InterPro" id="IPR000600">
    <property type="entry name" value="ROK"/>
</dbReference>
<dbReference type="SUPFAM" id="SSF53067">
    <property type="entry name" value="Actin-like ATPase domain"/>
    <property type="match status" value="1"/>
</dbReference>
<evidence type="ECO:0000259" key="3">
    <source>
        <dbReference type="Pfam" id="PF12802"/>
    </source>
</evidence>
<dbReference type="GO" id="GO:0003700">
    <property type="term" value="F:DNA-binding transcription factor activity"/>
    <property type="evidence" value="ECO:0007669"/>
    <property type="project" value="InterPro"/>
</dbReference>
<dbReference type="PANTHER" id="PTHR18964">
    <property type="entry name" value="ROK (REPRESSOR, ORF, KINASE) FAMILY"/>
    <property type="match status" value="1"/>
</dbReference>
<organism evidence="4 5">
    <name type="scientific">Microbacterium ginsengiterrae</name>
    <dbReference type="NCBI Taxonomy" id="546115"/>
    <lineage>
        <taxon>Bacteria</taxon>
        <taxon>Bacillati</taxon>
        <taxon>Actinomycetota</taxon>
        <taxon>Actinomycetes</taxon>
        <taxon>Micrococcales</taxon>
        <taxon>Microbacteriaceae</taxon>
        <taxon>Microbacterium</taxon>
    </lineage>
</organism>
<feature type="compositionally biased region" description="Basic and acidic residues" evidence="2">
    <location>
        <begin position="1"/>
        <end position="13"/>
    </location>
</feature>
<dbReference type="PANTHER" id="PTHR18964:SF149">
    <property type="entry name" value="BIFUNCTIONAL UDP-N-ACETYLGLUCOSAMINE 2-EPIMERASE_N-ACETYLMANNOSAMINE KINASE"/>
    <property type="match status" value="1"/>
</dbReference>
<dbReference type="Gene3D" id="3.30.420.40">
    <property type="match status" value="2"/>
</dbReference>
<comment type="similarity">
    <text evidence="1">Belongs to the ROK (NagC/XylR) family.</text>
</comment>
<feature type="domain" description="HTH marR-type" evidence="3">
    <location>
        <begin position="39"/>
        <end position="88"/>
    </location>
</feature>
<keyword evidence="4" id="KW-0808">Transferase</keyword>
<reference evidence="4 5" key="1">
    <citation type="submission" date="2020-08" db="EMBL/GenBank/DDBJ databases">
        <title>Sequencing the genomes of 1000 actinobacteria strains.</title>
        <authorList>
            <person name="Klenk H.-P."/>
        </authorList>
    </citation>
    <scope>NUCLEOTIDE SEQUENCE [LARGE SCALE GENOMIC DNA]</scope>
    <source>
        <strain evidence="4 5">DSM 24823</strain>
    </source>
</reference>
<dbReference type="GO" id="GO:0016301">
    <property type="term" value="F:kinase activity"/>
    <property type="evidence" value="ECO:0007669"/>
    <property type="project" value="UniProtKB-KW"/>
</dbReference>
<proteinExistence type="inferred from homology"/>
<dbReference type="InterPro" id="IPR043129">
    <property type="entry name" value="ATPase_NBD"/>
</dbReference>
<gene>
    <name evidence="4" type="ORF">HD600_000359</name>
</gene>